<accession>A0A0C3PDN7</accession>
<organism evidence="1 2">
    <name type="scientific">Pisolithus tinctorius Marx 270</name>
    <dbReference type="NCBI Taxonomy" id="870435"/>
    <lineage>
        <taxon>Eukaryota</taxon>
        <taxon>Fungi</taxon>
        <taxon>Dikarya</taxon>
        <taxon>Basidiomycota</taxon>
        <taxon>Agaricomycotina</taxon>
        <taxon>Agaricomycetes</taxon>
        <taxon>Agaricomycetidae</taxon>
        <taxon>Boletales</taxon>
        <taxon>Sclerodermatineae</taxon>
        <taxon>Pisolithaceae</taxon>
        <taxon>Pisolithus</taxon>
    </lineage>
</organism>
<dbReference type="InParanoid" id="A0A0C3PDN7"/>
<reference evidence="1 2" key="1">
    <citation type="submission" date="2014-04" db="EMBL/GenBank/DDBJ databases">
        <authorList>
            <consortium name="DOE Joint Genome Institute"/>
            <person name="Kuo A."/>
            <person name="Kohler A."/>
            <person name="Costa M.D."/>
            <person name="Nagy L.G."/>
            <person name="Floudas D."/>
            <person name="Copeland A."/>
            <person name="Barry K.W."/>
            <person name="Cichocki N."/>
            <person name="Veneault-Fourrey C."/>
            <person name="LaButti K."/>
            <person name="Lindquist E.A."/>
            <person name="Lipzen A."/>
            <person name="Lundell T."/>
            <person name="Morin E."/>
            <person name="Murat C."/>
            <person name="Sun H."/>
            <person name="Tunlid A."/>
            <person name="Henrissat B."/>
            <person name="Grigoriev I.V."/>
            <person name="Hibbett D.S."/>
            <person name="Martin F."/>
            <person name="Nordberg H.P."/>
            <person name="Cantor M.N."/>
            <person name="Hua S.X."/>
        </authorList>
    </citation>
    <scope>NUCLEOTIDE SEQUENCE [LARGE SCALE GENOMIC DNA]</scope>
    <source>
        <strain evidence="1 2">Marx 270</strain>
    </source>
</reference>
<keyword evidence="2" id="KW-1185">Reference proteome</keyword>
<reference evidence="2" key="2">
    <citation type="submission" date="2015-01" db="EMBL/GenBank/DDBJ databases">
        <title>Evolutionary Origins and Diversification of the Mycorrhizal Mutualists.</title>
        <authorList>
            <consortium name="DOE Joint Genome Institute"/>
            <consortium name="Mycorrhizal Genomics Consortium"/>
            <person name="Kohler A."/>
            <person name="Kuo A."/>
            <person name="Nagy L.G."/>
            <person name="Floudas D."/>
            <person name="Copeland A."/>
            <person name="Barry K.W."/>
            <person name="Cichocki N."/>
            <person name="Veneault-Fourrey C."/>
            <person name="LaButti K."/>
            <person name="Lindquist E.A."/>
            <person name="Lipzen A."/>
            <person name="Lundell T."/>
            <person name="Morin E."/>
            <person name="Murat C."/>
            <person name="Riley R."/>
            <person name="Ohm R."/>
            <person name="Sun H."/>
            <person name="Tunlid A."/>
            <person name="Henrissat B."/>
            <person name="Grigoriev I.V."/>
            <person name="Hibbett D.S."/>
            <person name="Martin F."/>
        </authorList>
    </citation>
    <scope>NUCLEOTIDE SEQUENCE [LARGE SCALE GENOMIC DNA]</scope>
    <source>
        <strain evidence="2">Marx 270</strain>
    </source>
</reference>
<dbReference type="HOGENOM" id="CLU_2574853_0_0_1"/>
<dbReference type="AlphaFoldDB" id="A0A0C3PDN7"/>
<sequence length="81" mass="8956">MAPVEILRFRLTRHSNIGFTGCIAETVEPIHEGSQCISAALLQHRSSSMNQVSQYHRVLVGGKRVSLTAYCEFSIIVSPLI</sequence>
<evidence type="ECO:0000313" key="1">
    <source>
        <dbReference type="EMBL" id="KIO11885.1"/>
    </source>
</evidence>
<dbReference type="Proteomes" id="UP000054217">
    <property type="component" value="Unassembled WGS sequence"/>
</dbReference>
<protein>
    <submittedName>
        <fullName evidence="1">Uncharacterized protein</fullName>
    </submittedName>
</protein>
<gene>
    <name evidence="1" type="ORF">M404DRAFT_803183</name>
</gene>
<name>A0A0C3PDN7_PISTI</name>
<dbReference type="EMBL" id="KN831949">
    <property type="protein sequence ID" value="KIO11885.1"/>
    <property type="molecule type" value="Genomic_DNA"/>
</dbReference>
<evidence type="ECO:0000313" key="2">
    <source>
        <dbReference type="Proteomes" id="UP000054217"/>
    </source>
</evidence>
<proteinExistence type="predicted"/>